<reference evidence="1" key="1">
    <citation type="journal article" date="2014" name="Int. J. Syst. Evol. Microbiol.">
        <title>Complete genome sequence of Corynebacterium casei LMG S-19264T (=DSM 44701T), isolated from a smear-ripened cheese.</title>
        <authorList>
            <consortium name="US DOE Joint Genome Institute (JGI-PGF)"/>
            <person name="Walter F."/>
            <person name="Albersmeier A."/>
            <person name="Kalinowski J."/>
            <person name="Ruckert C."/>
        </authorList>
    </citation>
    <scope>NUCLEOTIDE SEQUENCE</scope>
    <source>
        <strain evidence="1">CGMCC 1.15371</strain>
    </source>
</reference>
<evidence type="ECO:0000313" key="2">
    <source>
        <dbReference type="Proteomes" id="UP000628775"/>
    </source>
</evidence>
<evidence type="ECO:0000313" key="1">
    <source>
        <dbReference type="EMBL" id="GGE27789.1"/>
    </source>
</evidence>
<organism evidence="1 2">
    <name type="scientific">Pullulanibacillus camelliae</name>
    <dbReference type="NCBI Taxonomy" id="1707096"/>
    <lineage>
        <taxon>Bacteria</taxon>
        <taxon>Bacillati</taxon>
        <taxon>Bacillota</taxon>
        <taxon>Bacilli</taxon>
        <taxon>Bacillales</taxon>
        <taxon>Sporolactobacillaceae</taxon>
        <taxon>Pullulanibacillus</taxon>
    </lineage>
</organism>
<dbReference type="Proteomes" id="UP000628775">
    <property type="component" value="Unassembled WGS sequence"/>
</dbReference>
<gene>
    <name evidence="1" type="ORF">GCM10011391_02840</name>
</gene>
<dbReference type="RefSeq" id="WP_188688096.1">
    <property type="nucleotide sequence ID" value="NZ_BMIR01000001.1"/>
</dbReference>
<sequence>MNENVFGGYEITQDTVAILATRHIDYATIVLEPDQQLYINKKPLQLIKSACLDGGASYDGRRKAVIHHMGAQKKWNKVPIPIYPLEWIYAFPTHAPDYEECYWIFYLHVKTILPHPKYRGRSIVLFKTRKKPLEVNVSHRSLLRQLLLTSHCMMKYMTR</sequence>
<name>A0A8J2VJS4_9BACL</name>
<dbReference type="EMBL" id="BMIR01000001">
    <property type="protein sequence ID" value="GGE27789.1"/>
    <property type="molecule type" value="Genomic_DNA"/>
</dbReference>
<accession>A0A8J2VJS4</accession>
<proteinExistence type="predicted"/>
<dbReference type="InterPro" id="IPR010461">
    <property type="entry name" value="ComK"/>
</dbReference>
<dbReference type="GO" id="GO:0030420">
    <property type="term" value="P:establishment of competence for transformation"/>
    <property type="evidence" value="ECO:0007669"/>
    <property type="project" value="InterPro"/>
</dbReference>
<dbReference type="Pfam" id="PF06338">
    <property type="entry name" value="ComK"/>
    <property type="match status" value="1"/>
</dbReference>
<reference evidence="1" key="2">
    <citation type="submission" date="2020-09" db="EMBL/GenBank/DDBJ databases">
        <authorList>
            <person name="Sun Q."/>
            <person name="Zhou Y."/>
        </authorList>
    </citation>
    <scope>NUCLEOTIDE SEQUENCE</scope>
    <source>
        <strain evidence="1">CGMCC 1.15371</strain>
    </source>
</reference>
<dbReference type="AlphaFoldDB" id="A0A8J2VJS4"/>
<keyword evidence="2" id="KW-1185">Reference proteome</keyword>
<evidence type="ECO:0008006" key="3">
    <source>
        <dbReference type="Google" id="ProtNLM"/>
    </source>
</evidence>
<comment type="caution">
    <text evidence="1">The sequence shown here is derived from an EMBL/GenBank/DDBJ whole genome shotgun (WGS) entry which is preliminary data.</text>
</comment>
<protein>
    <recommendedName>
        <fullName evidence="3">Competence protein</fullName>
    </recommendedName>
</protein>